<keyword evidence="2" id="KW-0479">Metal-binding</keyword>
<dbReference type="SUPFAM" id="SSF88713">
    <property type="entry name" value="Glycoside hydrolase/deacetylase"/>
    <property type="match status" value="1"/>
</dbReference>
<evidence type="ECO:0000256" key="4">
    <source>
        <dbReference type="ARBA" id="ARBA00022842"/>
    </source>
</evidence>
<keyword evidence="5" id="KW-0119">Carbohydrate metabolism</keyword>
<dbReference type="GO" id="GO:0005975">
    <property type="term" value="P:carbohydrate metabolic process"/>
    <property type="evidence" value="ECO:0007669"/>
    <property type="project" value="InterPro"/>
</dbReference>
<keyword evidence="7" id="KW-1185">Reference proteome</keyword>
<dbReference type="InterPro" id="IPR011330">
    <property type="entry name" value="Glyco_hydro/deAcase_b/a-brl"/>
</dbReference>
<dbReference type="GO" id="GO:0019213">
    <property type="term" value="F:deacetylase activity"/>
    <property type="evidence" value="ECO:0007669"/>
    <property type="project" value="TreeGrafter"/>
</dbReference>
<dbReference type="OrthoDB" id="9774177at2"/>
<organism evidence="6 7">
    <name type="scientific">Flagellimonas alvinocaridis</name>
    <dbReference type="NCBI Taxonomy" id="2530200"/>
    <lineage>
        <taxon>Bacteria</taxon>
        <taxon>Pseudomonadati</taxon>
        <taxon>Bacteroidota</taxon>
        <taxon>Flavobacteriia</taxon>
        <taxon>Flavobacteriales</taxon>
        <taxon>Flavobacteriaceae</taxon>
        <taxon>Flagellimonas</taxon>
    </lineage>
</organism>
<evidence type="ECO:0000313" key="7">
    <source>
        <dbReference type="Proteomes" id="UP000310406"/>
    </source>
</evidence>
<dbReference type="GO" id="GO:0046872">
    <property type="term" value="F:metal ion binding"/>
    <property type="evidence" value="ECO:0007669"/>
    <property type="project" value="UniProtKB-KW"/>
</dbReference>
<name>A0A4S8RPM1_9FLAO</name>
<gene>
    <name evidence="6" type="ORF">EZV76_05930</name>
</gene>
<dbReference type="Gene3D" id="3.20.20.370">
    <property type="entry name" value="Glycoside hydrolase/deacetylase"/>
    <property type="match status" value="1"/>
</dbReference>
<evidence type="ECO:0000256" key="1">
    <source>
        <dbReference type="ARBA" id="ARBA00001946"/>
    </source>
</evidence>
<dbReference type="PANTHER" id="PTHR31609">
    <property type="entry name" value="YDJC DEACETYLASE FAMILY MEMBER"/>
    <property type="match status" value="1"/>
</dbReference>
<evidence type="ECO:0000256" key="2">
    <source>
        <dbReference type="ARBA" id="ARBA00022723"/>
    </source>
</evidence>
<dbReference type="EMBL" id="SNTZ01000002">
    <property type="protein sequence ID" value="THV60100.1"/>
    <property type="molecule type" value="Genomic_DNA"/>
</dbReference>
<evidence type="ECO:0000256" key="5">
    <source>
        <dbReference type="ARBA" id="ARBA00023277"/>
    </source>
</evidence>
<reference evidence="6 7" key="1">
    <citation type="submission" date="2019-03" db="EMBL/GenBank/DDBJ databases">
        <title>Muricauda SCR12 sp.nov, a marine bacterium isolated from Pacific Ocean:the Okinawa trough.</title>
        <authorList>
            <person name="Liu L."/>
        </authorList>
    </citation>
    <scope>NUCLEOTIDE SEQUENCE [LARGE SCALE GENOMIC DNA]</scope>
    <source>
        <strain evidence="6 7">SCR12</strain>
    </source>
</reference>
<dbReference type="RefSeq" id="WP_136565684.1">
    <property type="nucleotide sequence ID" value="NZ_SNTZ01000002.1"/>
</dbReference>
<comment type="cofactor">
    <cofactor evidence="1">
        <name>Mg(2+)</name>
        <dbReference type="ChEBI" id="CHEBI:18420"/>
    </cofactor>
</comment>
<evidence type="ECO:0000313" key="6">
    <source>
        <dbReference type="EMBL" id="THV60100.1"/>
    </source>
</evidence>
<dbReference type="GO" id="GO:0016787">
    <property type="term" value="F:hydrolase activity"/>
    <property type="evidence" value="ECO:0007669"/>
    <property type="project" value="UniProtKB-KW"/>
</dbReference>
<keyword evidence="3" id="KW-0378">Hydrolase</keyword>
<dbReference type="AlphaFoldDB" id="A0A4S8RPM1"/>
<protein>
    <submittedName>
        <fullName evidence="6">ChbG/HpnK family deacetylase</fullName>
    </submittedName>
</protein>
<evidence type="ECO:0000256" key="3">
    <source>
        <dbReference type="ARBA" id="ARBA00022801"/>
    </source>
</evidence>
<dbReference type="Proteomes" id="UP000310406">
    <property type="component" value="Unassembled WGS sequence"/>
</dbReference>
<dbReference type="PANTHER" id="PTHR31609:SF1">
    <property type="entry name" value="CARBOHYDRATE DEACETYLASE"/>
    <property type="match status" value="1"/>
</dbReference>
<accession>A0A4S8RPM1</accession>
<sequence>MAYLIINADDFGMSDHFNGHIIQLLVEKKITSTTVMVNRISDNQAASVKELKYLNGYSDISVGLHVEFTYDKHMEQVKGQYQKFIDIFGIAPSHLDVHKEHLHTKYHSIVAKFCREKRLSFRNHGKVFRGVVMPDKKYFYGSVEHFPEIDSWLKGLEKGKVHELVFHPGSYDPNCSSSLNKDRQWDLDHINRIHKEYLNYNFHLINFNDLKRGLG</sequence>
<dbReference type="InterPro" id="IPR006879">
    <property type="entry name" value="YdjC-like"/>
</dbReference>
<proteinExistence type="predicted"/>
<keyword evidence="4" id="KW-0460">Magnesium</keyword>
<dbReference type="Pfam" id="PF04794">
    <property type="entry name" value="YdjC"/>
    <property type="match status" value="2"/>
</dbReference>
<comment type="caution">
    <text evidence="6">The sequence shown here is derived from an EMBL/GenBank/DDBJ whole genome shotgun (WGS) entry which is preliminary data.</text>
</comment>